<evidence type="ECO:0000256" key="2">
    <source>
        <dbReference type="ARBA" id="ARBA00022840"/>
    </source>
</evidence>
<keyword evidence="3" id="KW-0238">DNA-binding</keyword>
<keyword evidence="6" id="KW-0542">Nucleomorph</keyword>
<dbReference type="Gene3D" id="3.40.50.300">
    <property type="entry name" value="P-loop containing nucleotide triphosphate hydrolases"/>
    <property type="match status" value="1"/>
</dbReference>
<evidence type="ECO:0000313" key="6">
    <source>
        <dbReference type="EMBL" id="ABA27320.1"/>
    </source>
</evidence>
<keyword evidence="2" id="KW-0067">ATP-binding</keyword>
<name>Q3LW45_BIGNA</name>
<dbReference type="GO" id="GO:0003697">
    <property type="term" value="F:single-stranded DNA binding"/>
    <property type="evidence" value="ECO:0007669"/>
    <property type="project" value="TreeGrafter"/>
</dbReference>
<feature type="domain" description="MCM AAA-lid" evidence="5">
    <location>
        <begin position="502"/>
        <end position="585"/>
    </location>
</feature>
<gene>
    <name evidence="6" type="primary">mcm4</name>
</gene>
<dbReference type="GO" id="GO:0005634">
    <property type="term" value="C:nucleus"/>
    <property type="evidence" value="ECO:0007669"/>
    <property type="project" value="TreeGrafter"/>
</dbReference>
<geneLocation type="nucleomorph" evidence="6"/>
<dbReference type="GO" id="GO:0000727">
    <property type="term" value="P:double-strand break repair via break-induced replication"/>
    <property type="evidence" value="ECO:0007669"/>
    <property type="project" value="TreeGrafter"/>
</dbReference>
<evidence type="ECO:0000259" key="5">
    <source>
        <dbReference type="Pfam" id="PF17855"/>
    </source>
</evidence>
<evidence type="ECO:0000256" key="3">
    <source>
        <dbReference type="ARBA" id="ARBA00023125"/>
    </source>
</evidence>
<evidence type="ECO:0000259" key="4">
    <source>
        <dbReference type="Pfam" id="PF00493"/>
    </source>
</evidence>
<dbReference type="AlphaFoldDB" id="Q3LW45"/>
<dbReference type="SMART" id="SM00350">
    <property type="entry name" value="MCM"/>
    <property type="match status" value="1"/>
</dbReference>
<reference evidence="6 7" key="1">
    <citation type="journal article" date="2006" name="Proc. Natl. Acad. Sci. U.S.A.">
        <title>Complete nucleotide sequence of the chlorarachniophyte nucleomorph: nature's smallest nucleus.</title>
        <authorList>
            <person name="Gilson P.R."/>
            <person name="Su V."/>
            <person name="Slamovits C.H."/>
            <person name="Reith M.E."/>
            <person name="Keeling P.J."/>
            <person name="McFadden G.I."/>
        </authorList>
    </citation>
    <scope>NUCLEOTIDE SEQUENCE [LARGE SCALE GENOMIC DNA]</scope>
    <source>
        <strain evidence="7">CCMP621</strain>
    </source>
</reference>
<dbReference type="PANTHER" id="PTHR11630">
    <property type="entry name" value="DNA REPLICATION LICENSING FACTOR MCM FAMILY MEMBER"/>
    <property type="match status" value="1"/>
</dbReference>
<dbReference type="Proteomes" id="UP000243425">
    <property type="component" value="Nucleomorph 2"/>
</dbReference>
<dbReference type="RefSeq" id="XP_001712932.1">
    <property type="nucleotide sequence ID" value="XM_001712880.1"/>
</dbReference>
<dbReference type="InterPro" id="IPR031327">
    <property type="entry name" value="MCM"/>
</dbReference>
<dbReference type="GO" id="GO:0005524">
    <property type="term" value="F:ATP binding"/>
    <property type="evidence" value="ECO:0007669"/>
    <property type="project" value="UniProtKB-KW"/>
</dbReference>
<keyword evidence="1" id="KW-0547">Nucleotide-binding</keyword>
<accession>Q3LW45</accession>
<dbReference type="InterPro" id="IPR041562">
    <property type="entry name" value="MCM_lid"/>
</dbReference>
<feature type="domain" description="MCM C-terminal AAA(+) ATPase" evidence="4">
    <location>
        <begin position="270"/>
        <end position="463"/>
    </location>
</feature>
<dbReference type="PANTHER" id="PTHR11630:SF43">
    <property type="entry name" value="DNA REPLICATION LICENSING FACTOR MCM6"/>
    <property type="match status" value="1"/>
</dbReference>
<dbReference type="GO" id="GO:1902969">
    <property type="term" value="P:mitotic DNA replication"/>
    <property type="evidence" value="ECO:0007669"/>
    <property type="project" value="TreeGrafter"/>
</dbReference>
<dbReference type="InterPro" id="IPR001208">
    <property type="entry name" value="MCM_dom"/>
</dbReference>
<dbReference type="GO" id="GO:0042555">
    <property type="term" value="C:MCM complex"/>
    <property type="evidence" value="ECO:0007669"/>
    <property type="project" value="TreeGrafter"/>
</dbReference>
<dbReference type="GO" id="GO:1990518">
    <property type="term" value="F:single-stranded 3'-5' DNA helicase activity"/>
    <property type="evidence" value="ECO:0007669"/>
    <property type="project" value="TreeGrafter"/>
</dbReference>
<sequence>MDSLKSLCHSLTIQDLDIKLQIYKQIKNNIKHYNFFNVIKNSINKLPLTLAIVRMPLIIELNLDRIRIFNDKIFYFLINKPLKLLSILETTISEVIFNKFNLLTNNVKLIFVSVLKPEIPYVLNHLLIDKLIITNIQVSQLELLCLAGMQEKYNENQKLRINQKNLISQKKIQLSLVYFSKIQAWLLDKKSRKIQPINIYFHEDLISNIKIWDTVMVVGILKTLASSNNFIVSNTSIYYEYIIIGLGYKKFNYLFDIKLESKKQLNIFSKFFSLASTPYLYYIIINHIIPNIGGIINIKKCILCMILSSSSKNRLIQNSNVNALFYSDNLGFKKHIFKILSYYNQEMIEFNSSYHIHDYKLSTIDKKSTLRQNYSNKFFLLYSNAFVLIDRFENMDFNTKALLEEIMTYGKISINYNTKIYFFSCTPRIFSWYNIKANKFNKFDLVKNMMENFYLNNKFDLLFKNYIHNSRLSNLFSTITDKYSFSLQTVIFYKQFSFPKILLRKYLLFTRSYVEPIITKDKLNYLIYYYLNLRLLNKKIKNLLPSIHFLISIIKISICVAKINCNLTVSFSHLKEAIKITNSSLLYNKYYFFIEKKQNYNKIITTNINN</sequence>
<organism evidence="6 7">
    <name type="scientific">Bigelowiella natans</name>
    <name type="common">Pedinomonas minutissima</name>
    <name type="synonym">Chlorarachnion sp. (strain CCMP621)</name>
    <dbReference type="NCBI Taxonomy" id="227086"/>
    <lineage>
        <taxon>Eukaryota</taxon>
        <taxon>Sar</taxon>
        <taxon>Rhizaria</taxon>
        <taxon>Cercozoa</taxon>
        <taxon>Chlorarachniophyceae</taxon>
        <taxon>Bigelowiella</taxon>
    </lineage>
</organism>
<protein>
    <submittedName>
        <fullName evidence="6">Chromosome maintenance protein MCM4</fullName>
    </submittedName>
</protein>
<evidence type="ECO:0000313" key="7">
    <source>
        <dbReference type="Proteomes" id="UP000243425"/>
    </source>
</evidence>
<proteinExistence type="predicted"/>
<evidence type="ECO:0000256" key="1">
    <source>
        <dbReference type="ARBA" id="ARBA00022741"/>
    </source>
</evidence>
<dbReference type="Pfam" id="PF00493">
    <property type="entry name" value="MCM"/>
    <property type="match status" value="1"/>
</dbReference>
<dbReference type="Pfam" id="PF17855">
    <property type="entry name" value="MCM_lid"/>
    <property type="match status" value="1"/>
</dbReference>
<dbReference type="EMBL" id="DQ158857">
    <property type="protein sequence ID" value="ABA27320.1"/>
    <property type="molecule type" value="Genomic_DNA"/>
</dbReference>
<dbReference type="GeneID" id="5788561"/>
<dbReference type="InterPro" id="IPR027417">
    <property type="entry name" value="P-loop_NTPase"/>
</dbReference>